<dbReference type="EMBL" id="BARW01013066">
    <property type="protein sequence ID" value="GAI75742.1"/>
    <property type="molecule type" value="Genomic_DNA"/>
</dbReference>
<keyword evidence="1" id="KW-0472">Membrane</keyword>
<accession>X1R4Q6</accession>
<keyword evidence="1" id="KW-0812">Transmembrane</keyword>
<proteinExistence type="predicted"/>
<protein>
    <submittedName>
        <fullName evidence="2">Uncharacterized protein</fullName>
    </submittedName>
</protein>
<sequence>LIVGLLLPVVLGLTLCWLIIPDAAIPECFALAYSLGFGFLTLAMFFLNILGFKFSLVNTTIFVSAIIGVLLVFTGKRNWLRLRSAMKVNPFTRIKQFMGSLSAFEKILIGLLTFFQKTRYKLVSTSIFNICPNAIF</sequence>
<evidence type="ECO:0000313" key="2">
    <source>
        <dbReference type="EMBL" id="GAI75742.1"/>
    </source>
</evidence>
<organism evidence="2">
    <name type="scientific">marine sediment metagenome</name>
    <dbReference type="NCBI Taxonomy" id="412755"/>
    <lineage>
        <taxon>unclassified sequences</taxon>
        <taxon>metagenomes</taxon>
        <taxon>ecological metagenomes</taxon>
    </lineage>
</organism>
<comment type="caution">
    <text evidence="2">The sequence shown here is derived from an EMBL/GenBank/DDBJ whole genome shotgun (WGS) entry which is preliminary data.</text>
</comment>
<dbReference type="AlphaFoldDB" id="X1R4Q6"/>
<feature type="non-terminal residue" evidence="2">
    <location>
        <position position="1"/>
    </location>
</feature>
<gene>
    <name evidence="2" type="ORF">S12H4_24202</name>
</gene>
<evidence type="ECO:0000256" key="1">
    <source>
        <dbReference type="SAM" id="Phobius"/>
    </source>
</evidence>
<feature type="transmembrane region" description="Helical" evidence="1">
    <location>
        <begin position="6"/>
        <end position="24"/>
    </location>
</feature>
<keyword evidence="1" id="KW-1133">Transmembrane helix</keyword>
<feature type="transmembrane region" description="Helical" evidence="1">
    <location>
        <begin position="56"/>
        <end position="75"/>
    </location>
</feature>
<reference evidence="2" key="1">
    <citation type="journal article" date="2014" name="Front. Microbiol.">
        <title>High frequency of phylogenetically diverse reductive dehalogenase-homologous genes in deep subseafloor sedimentary metagenomes.</title>
        <authorList>
            <person name="Kawai M."/>
            <person name="Futagami T."/>
            <person name="Toyoda A."/>
            <person name="Takaki Y."/>
            <person name="Nishi S."/>
            <person name="Hori S."/>
            <person name="Arai W."/>
            <person name="Tsubouchi T."/>
            <person name="Morono Y."/>
            <person name="Uchiyama I."/>
            <person name="Ito T."/>
            <person name="Fujiyama A."/>
            <person name="Inagaki F."/>
            <person name="Takami H."/>
        </authorList>
    </citation>
    <scope>NUCLEOTIDE SEQUENCE</scope>
    <source>
        <strain evidence="2">Expedition CK06-06</strain>
    </source>
</reference>
<feature type="transmembrane region" description="Helical" evidence="1">
    <location>
        <begin position="31"/>
        <end position="50"/>
    </location>
</feature>
<name>X1R4Q6_9ZZZZ</name>